<accession>A0ABS4ASL9</accession>
<protein>
    <recommendedName>
        <fullName evidence="4">Lipoprotein</fullName>
    </recommendedName>
</protein>
<gene>
    <name evidence="2" type="ORF">J5Y09_07805</name>
</gene>
<dbReference type="EMBL" id="JAGIYZ010000006">
    <property type="protein sequence ID" value="MBP0463811.1"/>
    <property type="molecule type" value="Genomic_DNA"/>
</dbReference>
<name>A0ABS4ASL9_9PROT</name>
<proteinExistence type="predicted"/>
<evidence type="ECO:0000256" key="1">
    <source>
        <dbReference type="SAM" id="SignalP"/>
    </source>
</evidence>
<keyword evidence="1" id="KW-0732">Signal</keyword>
<reference evidence="2 3" key="1">
    <citation type="submission" date="2021-03" db="EMBL/GenBank/DDBJ databases">
        <authorList>
            <person name="So Y."/>
        </authorList>
    </citation>
    <scope>NUCLEOTIDE SEQUENCE [LARGE SCALE GENOMIC DNA]</scope>
    <source>
        <strain evidence="2 3">PWR1</strain>
    </source>
</reference>
<organism evidence="2 3">
    <name type="scientific">Roseomonas nitratireducens</name>
    <dbReference type="NCBI Taxonomy" id="2820810"/>
    <lineage>
        <taxon>Bacteria</taxon>
        <taxon>Pseudomonadati</taxon>
        <taxon>Pseudomonadota</taxon>
        <taxon>Alphaproteobacteria</taxon>
        <taxon>Acetobacterales</taxon>
        <taxon>Roseomonadaceae</taxon>
        <taxon>Roseomonas</taxon>
    </lineage>
</organism>
<evidence type="ECO:0008006" key="4">
    <source>
        <dbReference type="Google" id="ProtNLM"/>
    </source>
</evidence>
<dbReference type="RefSeq" id="WP_209351200.1">
    <property type="nucleotide sequence ID" value="NZ_JAGIYZ010000006.1"/>
</dbReference>
<feature type="signal peptide" evidence="1">
    <location>
        <begin position="1"/>
        <end position="22"/>
    </location>
</feature>
<evidence type="ECO:0000313" key="3">
    <source>
        <dbReference type="Proteomes" id="UP000680815"/>
    </source>
</evidence>
<evidence type="ECO:0000313" key="2">
    <source>
        <dbReference type="EMBL" id="MBP0463811.1"/>
    </source>
</evidence>
<keyword evidence="3" id="KW-1185">Reference proteome</keyword>
<dbReference type="Proteomes" id="UP000680815">
    <property type="component" value="Unassembled WGS sequence"/>
</dbReference>
<comment type="caution">
    <text evidence="2">The sequence shown here is derived from an EMBL/GenBank/DDBJ whole genome shotgun (WGS) entry which is preliminary data.</text>
</comment>
<sequence length="150" mass="16072">MRMSATLALGLLGLLAAGCAQPGPETVAAPARLEPEVTGGQRMSGEEFRAAVFGNTLDRRLPNGARLTMHVAADGSQRLRLTAPGGQRGADRGRIEIRGNEICSSWERIDQGQPTCFAYFRLGASLVAIDLAGQIEPTRFEVLRGNPERI</sequence>
<dbReference type="PROSITE" id="PS51257">
    <property type="entry name" value="PROKAR_LIPOPROTEIN"/>
    <property type="match status" value="1"/>
</dbReference>
<feature type="chain" id="PRO_5047172435" description="Lipoprotein" evidence="1">
    <location>
        <begin position="23"/>
        <end position="150"/>
    </location>
</feature>